<comment type="caution">
    <text evidence="1">The sequence shown here is derived from an EMBL/GenBank/DDBJ whole genome shotgun (WGS) entry which is preliminary data.</text>
</comment>
<evidence type="ECO:0000313" key="1">
    <source>
        <dbReference type="EMBL" id="KAI0086411.1"/>
    </source>
</evidence>
<dbReference type="EMBL" id="MU274924">
    <property type="protein sequence ID" value="KAI0086411.1"/>
    <property type="molecule type" value="Genomic_DNA"/>
</dbReference>
<keyword evidence="1" id="KW-0032">Aminotransferase</keyword>
<sequence>MPGVTAIPALDLSHHLSLEARQRRPNAMKMLWRLTKRKPNMISLGTGDPHYSLYPIKAVHYEVASTAEDVEDPVSAWREASSSSSSSAPTQWFSSSRDEPTSIPLKTAMAYSAGAGLPEAQRAVTSLTQHYHSPPGDHVCTLTLGNMDGVTKLFRLLGSPGDHFLADEFSFNALTNAPLSHGISWVPVKIDKGGLVPEELERIMEEWEESVHGKRPHVLYTVPSGQNPTGCTLSVERRKRIYELCHRYDIMIIEDDPYYSLQYADEELSEDSRHLLMPSFLSMDVDGRVLRVDSFSKIMMPGMRLGWITSSQFFHEHLVTLNDSSTQHPHAFGQIFVTEMLSSSGWQLEGFDKWTRSLRREYQRRRDIFLEHFEKEVASTGYASAERPQAGMFVWIKVHIRQHPRYRCDVRDTLKSPMRSNVPELMDELFEQCLDAGLVVMPGSIFVAPASESTLKLVERGVPIQDRVNFLRTTFAGEEALMQPALVILGQVLKEFFQK</sequence>
<accession>A0ACB8TWU3</accession>
<gene>
    <name evidence="1" type="ORF">BDY19DRAFT_894918</name>
</gene>
<evidence type="ECO:0000313" key="2">
    <source>
        <dbReference type="Proteomes" id="UP001055072"/>
    </source>
</evidence>
<organism evidence="1 2">
    <name type="scientific">Irpex rosettiformis</name>
    <dbReference type="NCBI Taxonomy" id="378272"/>
    <lineage>
        <taxon>Eukaryota</taxon>
        <taxon>Fungi</taxon>
        <taxon>Dikarya</taxon>
        <taxon>Basidiomycota</taxon>
        <taxon>Agaricomycotina</taxon>
        <taxon>Agaricomycetes</taxon>
        <taxon>Polyporales</taxon>
        <taxon>Irpicaceae</taxon>
        <taxon>Irpex</taxon>
    </lineage>
</organism>
<name>A0ACB8TWU3_9APHY</name>
<protein>
    <submittedName>
        <fullName evidence="1">L-tyrosine:2-oxoglutarate aminotransferase</fullName>
    </submittedName>
</protein>
<keyword evidence="1" id="KW-0808">Transferase</keyword>
<proteinExistence type="predicted"/>
<keyword evidence="2" id="KW-1185">Reference proteome</keyword>
<reference evidence="1" key="1">
    <citation type="journal article" date="2021" name="Environ. Microbiol.">
        <title>Gene family expansions and transcriptome signatures uncover fungal adaptations to wood decay.</title>
        <authorList>
            <person name="Hage H."/>
            <person name="Miyauchi S."/>
            <person name="Viragh M."/>
            <person name="Drula E."/>
            <person name="Min B."/>
            <person name="Chaduli D."/>
            <person name="Navarro D."/>
            <person name="Favel A."/>
            <person name="Norest M."/>
            <person name="Lesage-Meessen L."/>
            <person name="Balint B."/>
            <person name="Merenyi Z."/>
            <person name="de Eugenio L."/>
            <person name="Morin E."/>
            <person name="Martinez A.T."/>
            <person name="Baldrian P."/>
            <person name="Stursova M."/>
            <person name="Martinez M.J."/>
            <person name="Novotny C."/>
            <person name="Magnuson J.K."/>
            <person name="Spatafora J.W."/>
            <person name="Maurice S."/>
            <person name="Pangilinan J."/>
            <person name="Andreopoulos W."/>
            <person name="LaButti K."/>
            <person name="Hundley H."/>
            <person name="Na H."/>
            <person name="Kuo A."/>
            <person name="Barry K."/>
            <person name="Lipzen A."/>
            <person name="Henrissat B."/>
            <person name="Riley R."/>
            <person name="Ahrendt S."/>
            <person name="Nagy L.G."/>
            <person name="Grigoriev I.V."/>
            <person name="Martin F."/>
            <person name="Rosso M.N."/>
        </authorList>
    </citation>
    <scope>NUCLEOTIDE SEQUENCE</scope>
    <source>
        <strain evidence="1">CBS 384.51</strain>
    </source>
</reference>
<dbReference type="Proteomes" id="UP001055072">
    <property type="component" value="Unassembled WGS sequence"/>
</dbReference>